<organism evidence="2 3">
    <name type="scientific">Dichomitus squalens (strain LYAD-421)</name>
    <name type="common">Western red white-rot fungus</name>
    <dbReference type="NCBI Taxonomy" id="732165"/>
    <lineage>
        <taxon>Eukaryota</taxon>
        <taxon>Fungi</taxon>
        <taxon>Dikarya</taxon>
        <taxon>Basidiomycota</taxon>
        <taxon>Agaricomycotina</taxon>
        <taxon>Agaricomycetes</taxon>
        <taxon>Polyporales</taxon>
        <taxon>Polyporaceae</taxon>
        <taxon>Dichomitus</taxon>
    </lineage>
</organism>
<dbReference type="OMA" id="CESNNIM"/>
<evidence type="ECO:0000259" key="1">
    <source>
        <dbReference type="Pfam" id="PF03184"/>
    </source>
</evidence>
<dbReference type="GeneID" id="18843497"/>
<proteinExistence type="predicted"/>
<name>R7SQR3_DICSQ</name>
<accession>R7SQR3</accession>
<gene>
    <name evidence="2" type="ORF">DICSQDRAFT_66991</name>
</gene>
<feature type="non-terminal residue" evidence="2">
    <location>
        <position position="126"/>
    </location>
</feature>
<protein>
    <submittedName>
        <fullName evidence="2">CENP-B protein</fullName>
    </submittedName>
</protein>
<dbReference type="HOGENOM" id="CLU_013929_2_5_1"/>
<dbReference type="OrthoDB" id="2800589at2759"/>
<dbReference type="RefSeq" id="XP_007368787.1">
    <property type="nucleotide sequence ID" value="XM_007368725.1"/>
</dbReference>
<dbReference type="AlphaFoldDB" id="R7SQR3"/>
<dbReference type="GO" id="GO:0003676">
    <property type="term" value="F:nucleic acid binding"/>
    <property type="evidence" value="ECO:0007669"/>
    <property type="project" value="InterPro"/>
</dbReference>
<sequence>MDETGIQEGVGLKERVLGPAGQKVQYQQRSGERENITVVVTICADGTSIPPAVIFKGQAFHTKWKQNNPLKAVLGHSPKGYVDGEIGIEWIKHFDKHTKEKAAGRRRLLLVDGHASHYTFGFLDYA</sequence>
<reference evidence="2 3" key="1">
    <citation type="journal article" date="2012" name="Science">
        <title>The Paleozoic origin of enzymatic lignin decomposition reconstructed from 31 fungal genomes.</title>
        <authorList>
            <person name="Floudas D."/>
            <person name="Binder M."/>
            <person name="Riley R."/>
            <person name="Barry K."/>
            <person name="Blanchette R.A."/>
            <person name="Henrissat B."/>
            <person name="Martinez A.T."/>
            <person name="Otillar R."/>
            <person name="Spatafora J.W."/>
            <person name="Yadav J.S."/>
            <person name="Aerts A."/>
            <person name="Benoit I."/>
            <person name="Boyd A."/>
            <person name="Carlson A."/>
            <person name="Copeland A."/>
            <person name="Coutinho P.M."/>
            <person name="de Vries R.P."/>
            <person name="Ferreira P."/>
            <person name="Findley K."/>
            <person name="Foster B."/>
            <person name="Gaskell J."/>
            <person name="Glotzer D."/>
            <person name="Gorecki P."/>
            <person name="Heitman J."/>
            <person name="Hesse C."/>
            <person name="Hori C."/>
            <person name="Igarashi K."/>
            <person name="Jurgens J.A."/>
            <person name="Kallen N."/>
            <person name="Kersten P."/>
            <person name="Kohler A."/>
            <person name="Kuees U."/>
            <person name="Kumar T.K.A."/>
            <person name="Kuo A."/>
            <person name="LaButti K."/>
            <person name="Larrondo L.F."/>
            <person name="Lindquist E."/>
            <person name="Ling A."/>
            <person name="Lombard V."/>
            <person name="Lucas S."/>
            <person name="Lundell T."/>
            <person name="Martin R."/>
            <person name="McLaughlin D.J."/>
            <person name="Morgenstern I."/>
            <person name="Morin E."/>
            <person name="Murat C."/>
            <person name="Nagy L.G."/>
            <person name="Nolan M."/>
            <person name="Ohm R.A."/>
            <person name="Patyshakuliyeva A."/>
            <person name="Rokas A."/>
            <person name="Ruiz-Duenas F.J."/>
            <person name="Sabat G."/>
            <person name="Salamov A."/>
            <person name="Samejima M."/>
            <person name="Schmutz J."/>
            <person name="Slot J.C."/>
            <person name="St John F."/>
            <person name="Stenlid J."/>
            <person name="Sun H."/>
            <person name="Sun S."/>
            <person name="Syed K."/>
            <person name="Tsang A."/>
            <person name="Wiebenga A."/>
            <person name="Young D."/>
            <person name="Pisabarro A."/>
            <person name="Eastwood D.C."/>
            <person name="Martin F."/>
            <person name="Cullen D."/>
            <person name="Grigoriev I.V."/>
            <person name="Hibbett D.S."/>
        </authorList>
    </citation>
    <scope>NUCLEOTIDE SEQUENCE [LARGE SCALE GENOMIC DNA]</scope>
    <source>
        <strain evidence="2 3">LYAD-421 SS1</strain>
    </source>
</reference>
<feature type="domain" description="DDE-1" evidence="1">
    <location>
        <begin position="36"/>
        <end position="119"/>
    </location>
</feature>
<evidence type="ECO:0000313" key="3">
    <source>
        <dbReference type="Proteomes" id="UP000053319"/>
    </source>
</evidence>
<dbReference type="Proteomes" id="UP000053319">
    <property type="component" value="Unassembled WGS sequence"/>
</dbReference>
<dbReference type="InterPro" id="IPR004875">
    <property type="entry name" value="DDE_SF_endonuclease_dom"/>
</dbReference>
<dbReference type="EMBL" id="JH719435">
    <property type="protein sequence ID" value="EJF58426.1"/>
    <property type="molecule type" value="Genomic_DNA"/>
</dbReference>
<dbReference type="Pfam" id="PF03184">
    <property type="entry name" value="DDE_1"/>
    <property type="match status" value="1"/>
</dbReference>
<dbReference type="KEGG" id="dsq:DICSQDRAFT_66991"/>
<evidence type="ECO:0000313" key="2">
    <source>
        <dbReference type="EMBL" id="EJF58426.1"/>
    </source>
</evidence>